<dbReference type="InterPro" id="IPR051459">
    <property type="entry name" value="Cytochrome_c-type_DH"/>
</dbReference>
<proteinExistence type="predicted"/>
<dbReference type="GO" id="GO:0009055">
    <property type="term" value="F:electron transfer activity"/>
    <property type="evidence" value="ECO:0007669"/>
    <property type="project" value="InterPro"/>
</dbReference>
<evidence type="ECO:0000256" key="3">
    <source>
        <dbReference type="ARBA" id="ARBA00023004"/>
    </source>
</evidence>
<feature type="domain" description="Cytochrome c" evidence="5">
    <location>
        <begin position="55"/>
        <end position="194"/>
    </location>
</feature>
<dbReference type="Proteomes" id="UP001304515">
    <property type="component" value="Chromosome"/>
</dbReference>
<evidence type="ECO:0000313" key="7">
    <source>
        <dbReference type="Proteomes" id="UP001304515"/>
    </source>
</evidence>
<dbReference type="EMBL" id="CP134890">
    <property type="protein sequence ID" value="WNM20520.1"/>
    <property type="molecule type" value="Genomic_DNA"/>
</dbReference>
<dbReference type="PANTHER" id="PTHR35008">
    <property type="entry name" value="BLL4482 PROTEIN-RELATED"/>
    <property type="match status" value="1"/>
</dbReference>
<sequence>MLRIKKIIKSKQSSIMKNKFLRVSTVVAGLMLLSCNTSNNEAQEYKEKEEVTLAKQIERGNYLVNTSGCNDCHSPKKMTDHGPIPDPDRLLSGHDMNEPLPPYDKNGSKGYVLFNMNGTASIGPWGTSFAGNLTPDDTGIGNWSEEQFLTAIRKGKYKGLKGSRQLLPPMPWPAYAQMSDEDLKAIFAYLQSLKPVENIVPQAVLPAI</sequence>
<evidence type="ECO:0000259" key="5">
    <source>
        <dbReference type="PROSITE" id="PS51007"/>
    </source>
</evidence>
<dbReference type="InterPro" id="IPR009056">
    <property type="entry name" value="Cyt_c-like_dom"/>
</dbReference>
<evidence type="ECO:0000313" key="6">
    <source>
        <dbReference type="EMBL" id="WNM20520.1"/>
    </source>
</evidence>
<evidence type="ECO:0000256" key="4">
    <source>
        <dbReference type="PROSITE-ProRule" id="PRU00433"/>
    </source>
</evidence>
<keyword evidence="2 4" id="KW-0479">Metal-binding</keyword>
<dbReference type="SUPFAM" id="SSF46626">
    <property type="entry name" value="Cytochrome c"/>
    <property type="match status" value="1"/>
</dbReference>
<evidence type="ECO:0000256" key="2">
    <source>
        <dbReference type="ARBA" id="ARBA00022723"/>
    </source>
</evidence>
<reference evidence="6 7" key="1">
    <citation type="submission" date="2023-09" db="EMBL/GenBank/DDBJ databases">
        <title>Flavobacterium sp. a novel bacteria isolate from Pepper rhizosphere.</title>
        <authorList>
            <person name="Peng Y."/>
            <person name="Lee J."/>
        </authorList>
    </citation>
    <scope>NUCLEOTIDE SEQUENCE [LARGE SCALE GENOMIC DNA]</scope>
    <source>
        <strain evidence="6 7">PMTSA4</strain>
    </source>
</reference>
<keyword evidence="3 4" id="KW-0408">Iron</keyword>
<dbReference type="InterPro" id="IPR036909">
    <property type="entry name" value="Cyt_c-like_dom_sf"/>
</dbReference>
<dbReference type="Gene3D" id="1.10.760.10">
    <property type="entry name" value="Cytochrome c-like domain"/>
    <property type="match status" value="1"/>
</dbReference>
<dbReference type="PROSITE" id="PS51257">
    <property type="entry name" value="PROKAR_LIPOPROTEIN"/>
    <property type="match status" value="1"/>
</dbReference>
<dbReference type="PANTHER" id="PTHR35008:SF4">
    <property type="entry name" value="BLL4482 PROTEIN"/>
    <property type="match status" value="1"/>
</dbReference>
<accession>A0AA96J3Q0</accession>
<dbReference type="GO" id="GO:0020037">
    <property type="term" value="F:heme binding"/>
    <property type="evidence" value="ECO:0007669"/>
    <property type="project" value="InterPro"/>
</dbReference>
<dbReference type="Pfam" id="PF00034">
    <property type="entry name" value="Cytochrom_C"/>
    <property type="match status" value="1"/>
</dbReference>
<name>A0AA96J3Q0_9FLAO</name>
<dbReference type="GO" id="GO:0046872">
    <property type="term" value="F:metal ion binding"/>
    <property type="evidence" value="ECO:0007669"/>
    <property type="project" value="UniProtKB-KW"/>
</dbReference>
<protein>
    <submittedName>
        <fullName evidence="6">C-type cytochrome</fullName>
    </submittedName>
</protein>
<organism evidence="6 7">
    <name type="scientific">Flavobacterium capsici</name>
    <dbReference type="NCBI Taxonomy" id="3075618"/>
    <lineage>
        <taxon>Bacteria</taxon>
        <taxon>Pseudomonadati</taxon>
        <taxon>Bacteroidota</taxon>
        <taxon>Flavobacteriia</taxon>
        <taxon>Flavobacteriales</taxon>
        <taxon>Flavobacteriaceae</taxon>
        <taxon>Flavobacterium</taxon>
    </lineage>
</organism>
<keyword evidence="7" id="KW-1185">Reference proteome</keyword>
<dbReference type="PROSITE" id="PS51007">
    <property type="entry name" value="CYTC"/>
    <property type="match status" value="1"/>
</dbReference>
<gene>
    <name evidence="6" type="ORF">RN605_07430</name>
</gene>
<dbReference type="AlphaFoldDB" id="A0AA96J3Q0"/>
<evidence type="ECO:0000256" key="1">
    <source>
        <dbReference type="ARBA" id="ARBA00022617"/>
    </source>
</evidence>
<keyword evidence="1 4" id="KW-0349">Heme</keyword>
<dbReference type="KEGG" id="fcj:RN605_07430"/>
<dbReference type="RefSeq" id="WP_313356330.1">
    <property type="nucleotide sequence ID" value="NZ_CP134890.1"/>
</dbReference>